<evidence type="ECO:0000256" key="1">
    <source>
        <dbReference type="SAM" id="MobiDB-lite"/>
    </source>
</evidence>
<feature type="compositionally biased region" description="Polar residues" evidence="1">
    <location>
        <begin position="67"/>
        <end position="88"/>
    </location>
</feature>
<accession>A0AAE0Z5W1</accession>
<evidence type="ECO:0000313" key="2">
    <source>
        <dbReference type="EMBL" id="KAK3763295.1"/>
    </source>
</evidence>
<evidence type="ECO:0000313" key="3">
    <source>
        <dbReference type="Proteomes" id="UP001283361"/>
    </source>
</evidence>
<dbReference type="Proteomes" id="UP001283361">
    <property type="component" value="Unassembled WGS sequence"/>
</dbReference>
<sequence>MLSRWRLFLQKRAACKAHRAFLRYEDCSPGPDVNSVSLISRYTDNDNSECLMKRYRAAKIDGGRAGQKSSLPFSSSTGECLGENTNAEGQVMHRD</sequence>
<comment type="caution">
    <text evidence="2">The sequence shown here is derived from an EMBL/GenBank/DDBJ whole genome shotgun (WGS) entry which is preliminary data.</text>
</comment>
<protein>
    <submittedName>
        <fullName evidence="2">Uncharacterized protein</fullName>
    </submittedName>
</protein>
<keyword evidence="3" id="KW-1185">Reference proteome</keyword>
<proteinExistence type="predicted"/>
<feature type="region of interest" description="Disordered" evidence="1">
    <location>
        <begin position="64"/>
        <end position="95"/>
    </location>
</feature>
<dbReference type="EMBL" id="JAWDGP010004573">
    <property type="protein sequence ID" value="KAK3763295.1"/>
    <property type="molecule type" value="Genomic_DNA"/>
</dbReference>
<dbReference type="AlphaFoldDB" id="A0AAE0Z5W1"/>
<reference evidence="2" key="1">
    <citation type="journal article" date="2023" name="G3 (Bethesda)">
        <title>A reference genome for the long-term kleptoplast-retaining sea slug Elysia crispata morphotype clarki.</title>
        <authorList>
            <person name="Eastman K.E."/>
            <person name="Pendleton A.L."/>
            <person name="Shaikh M.A."/>
            <person name="Suttiyut T."/>
            <person name="Ogas R."/>
            <person name="Tomko P."/>
            <person name="Gavelis G."/>
            <person name="Widhalm J.R."/>
            <person name="Wisecaver J.H."/>
        </authorList>
    </citation>
    <scope>NUCLEOTIDE SEQUENCE</scope>
    <source>
        <strain evidence="2">ECLA1</strain>
    </source>
</reference>
<organism evidence="2 3">
    <name type="scientific">Elysia crispata</name>
    <name type="common">lettuce slug</name>
    <dbReference type="NCBI Taxonomy" id="231223"/>
    <lineage>
        <taxon>Eukaryota</taxon>
        <taxon>Metazoa</taxon>
        <taxon>Spiralia</taxon>
        <taxon>Lophotrochozoa</taxon>
        <taxon>Mollusca</taxon>
        <taxon>Gastropoda</taxon>
        <taxon>Heterobranchia</taxon>
        <taxon>Euthyneura</taxon>
        <taxon>Panpulmonata</taxon>
        <taxon>Sacoglossa</taxon>
        <taxon>Placobranchoidea</taxon>
        <taxon>Plakobranchidae</taxon>
        <taxon>Elysia</taxon>
    </lineage>
</organism>
<gene>
    <name evidence="2" type="ORF">RRG08_021118</name>
</gene>
<name>A0AAE0Z5W1_9GAST</name>